<name>A0A2P5D680_TREOI</name>
<reference evidence="2" key="1">
    <citation type="submission" date="2016-06" db="EMBL/GenBank/DDBJ databases">
        <title>Parallel loss of symbiosis genes in relatives of nitrogen-fixing non-legume Parasponia.</title>
        <authorList>
            <person name="Van Velzen R."/>
            <person name="Holmer R."/>
            <person name="Bu F."/>
            <person name="Rutten L."/>
            <person name="Van Zeijl A."/>
            <person name="Liu W."/>
            <person name="Santuari L."/>
            <person name="Cao Q."/>
            <person name="Sharma T."/>
            <person name="Shen D."/>
            <person name="Roswanjaya Y."/>
            <person name="Wardhani T."/>
            <person name="Kalhor M.S."/>
            <person name="Jansen J."/>
            <person name="Van den Hoogen J."/>
            <person name="Gungor B."/>
            <person name="Hartog M."/>
            <person name="Hontelez J."/>
            <person name="Verver J."/>
            <person name="Yang W.-C."/>
            <person name="Schijlen E."/>
            <person name="Repin R."/>
            <person name="Schilthuizen M."/>
            <person name="Schranz E."/>
            <person name="Heidstra R."/>
            <person name="Miyata K."/>
            <person name="Fedorova E."/>
            <person name="Kohlen W."/>
            <person name="Bisseling T."/>
            <person name="Smit S."/>
            <person name="Geurts R."/>
        </authorList>
    </citation>
    <scope>NUCLEOTIDE SEQUENCE [LARGE SCALE GENOMIC DNA]</scope>
    <source>
        <strain evidence="2">cv. RG33-2</strain>
    </source>
</reference>
<dbReference type="InParanoid" id="A0A2P5D680"/>
<protein>
    <submittedName>
        <fullName evidence="1">Uncharacterized protein</fullName>
    </submittedName>
</protein>
<dbReference type="AlphaFoldDB" id="A0A2P5D680"/>
<evidence type="ECO:0000313" key="1">
    <source>
        <dbReference type="EMBL" id="PON68797.1"/>
    </source>
</evidence>
<proteinExistence type="predicted"/>
<gene>
    <name evidence="1" type="ORF">TorRG33x02_260790</name>
</gene>
<sequence>MSFNNKVLVVTRTYFVLHCLEGFLVKWSLLKACPRVPNLPLLVGLGSLDSFQALTRYDILYIPAVYCFLENQPILFFAGHCIVKHIKQCRVVEECLSEPCHKERCIICSISNSMDEKLRVYSPYQL</sequence>
<organism evidence="1 2">
    <name type="scientific">Trema orientale</name>
    <name type="common">Charcoal tree</name>
    <name type="synonym">Celtis orientalis</name>
    <dbReference type="NCBI Taxonomy" id="63057"/>
    <lineage>
        <taxon>Eukaryota</taxon>
        <taxon>Viridiplantae</taxon>
        <taxon>Streptophyta</taxon>
        <taxon>Embryophyta</taxon>
        <taxon>Tracheophyta</taxon>
        <taxon>Spermatophyta</taxon>
        <taxon>Magnoliopsida</taxon>
        <taxon>eudicotyledons</taxon>
        <taxon>Gunneridae</taxon>
        <taxon>Pentapetalae</taxon>
        <taxon>rosids</taxon>
        <taxon>fabids</taxon>
        <taxon>Rosales</taxon>
        <taxon>Cannabaceae</taxon>
        <taxon>Trema</taxon>
    </lineage>
</organism>
<dbReference type="Proteomes" id="UP000237000">
    <property type="component" value="Unassembled WGS sequence"/>
</dbReference>
<dbReference type="EMBL" id="JXTC01000292">
    <property type="protein sequence ID" value="PON68797.1"/>
    <property type="molecule type" value="Genomic_DNA"/>
</dbReference>
<keyword evidence="2" id="KW-1185">Reference proteome</keyword>
<evidence type="ECO:0000313" key="2">
    <source>
        <dbReference type="Proteomes" id="UP000237000"/>
    </source>
</evidence>
<comment type="caution">
    <text evidence="1">The sequence shown here is derived from an EMBL/GenBank/DDBJ whole genome shotgun (WGS) entry which is preliminary data.</text>
</comment>
<dbReference type="OrthoDB" id="10290773at2759"/>
<accession>A0A2P5D680</accession>